<keyword evidence="15" id="KW-0560">Oxidoreductase</keyword>
<comment type="subunit">
    <text evidence="20">Monomer.</text>
</comment>
<dbReference type="Gene3D" id="3.40.50.150">
    <property type="entry name" value="Vaccinia Virus protein VP39"/>
    <property type="match status" value="1"/>
</dbReference>
<comment type="similarity">
    <text evidence="4">Belongs to the cytochrome c oxidase IV family.</text>
</comment>
<evidence type="ECO:0000256" key="2">
    <source>
        <dbReference type="ARBA" id="ARBA00004304"/>
    </source>
</evidence>
<keyword evidence="18 20" id="KW-0539">Nucleus</keyword>
<dbReference type="HAMAP" id="MF_03152">
    <property type="entry name" value="TRM5"/>
    <property type="match status" value="1"/>
</dbReference>
<evidence type="ECO:0000256" key="1">
    <source>
        <dbReference type="ARBA" id="ARBA00004273"/>
    </source>
</evidence>
<keyword evidence="17" id="KW-0472">Membrane</keyword>
<evidence type="ECO:0000256" key="7">
    <source>
        <dbReference type="ARBA" id="ARBA00022603"/>
    </source>
</evidence>
<dbReference type="InterPro" id="IPR036639">
    <property type="entry name" value="Cyt_c_oxidase_su4_sf"/>
</dbReference>
<dbReference type="RefSeq" id="XP_009266361.1">
    <property type="nucleotide sequence ID" value="XM_009268086.1"/>
</dbReference>
<evidence type="ECO:0000256" key="10">
    <source>
        <dbReference type="ARBA" id="ARBA00022692"/>
    </source>
</evidence>
<dbReference type="GO" id="GO:0005634">
    <property type="term" value="C:nucleus"/>
    <property type="evidence" value="ECO:0007669"/>
    <property type="project" value="UniProtKB-SubCell"/>
</dbReference>
<evidence type="ECO:0000256" key="12">
    <source>
        <dbReference type="ARBA" id="ARBA00022792"/>
    </source>
</evidence>
<dbReference type="InterPro" id="IPR025792">
    <property type="entry name" value="tRNA_Gua_MeTrfase_euk"/>
</dbReference>
<dbReference type="KEGG" id="wic:J056_002222"/>
<dbReference type="AlphaFoldDB" id="R9APJ6"/>
<dbReference type="GO" id="GO:0006123">
    <property type="term" value="P:mitochondrial electron transport, cytochrome c to oxygen"/>
    <property type="evidence" value="ECO:0007669"/>
    <property type="project" value="InterPro"/>
</dbReference>
<keyword evidence="23" id="KW-1185">Reference proteome</keyword>
<dbReference type="GO" id="GO:0002939">
    <property type="term" value="P:tRNA N1-guanine methylation"/>
    <property type="evidence" value="ECO:0007669"/>
    <property type="project" value="TreeGrafter"/>
</dbReference>
<dbReference type="GO" id="GO:0005759">
    <property type="term" value="C:mitochondrial matrix"/>
    <property type="evidence" value="ECO:0007669"/>
    <property type="project" value="UniProtKB-SubCell"/>
</dbReference>
<feature type="binding site" evidence="20">
    <location>
        <position position="243"/>
    </location>
    <ligand>
        <name>S-adenosyl-L-methionine</name>
        <dbReference type="ChEBI" id="CHEBI:59789"/>
    </ligand>
</feature>
<reference evidence="23" key="1">
    <citation type="journal article" date="2013" name="BMC Genomics">
        <title>Genome and transcriptome sequencing of the halophilic fungus Wallemia ichthyophaga: haloadaptations present and absent.</title>
        <authorList>
            <person name="Zajc J."/>
            <person name="Liu Y."/>
            <person name="Dai W."/>
            <person name="Yang Z."/>
            <person name="Hu J."/>
            <person name="Gostincar C."/>
            <person name="Gunde-Cimerman N."/>
        </authorList>
    </citation>
    <scope>NUCLEOTIDE SEQUENCE [LARGE SCALE GENOMIC DNA]</scope>
    <source>
        <strain evidence="23">EXF-994 / CBS 113033</strain>
    </source>
</reference>
<evidence type="ECO:0000313" key="23">
    <source>
        <dbReference type="Proteomes" id="UP000014064"/>
    </source>
</evidence>
<dbReference type="HOGENOM" id="CLU_022610_2_2_1"/>
<dbReference type="CDD" id="cd00922">
    <property type="entry name" value="Cyt_c_Oxidase_IV"/>
    <property type="match status" value="1"/>
</dbReference>
<keyword evidence="9 20" id="KW-0949">S-adenosyl-L-methionine</keyword>
<dbReference type="PROSITE" id="PS51684">
    <property type="entry name" value="SAM_MT_TRM5_TYW2"/>
    <property type="match status" value="1"/>
</dbReference>
<dbReference type="GO" id="GO:0052906">
    <property type="term" value="F:tRNA (guanine(37)-N1)-methyltransferase activity"/>
    <property type="evidence" value="ECO:0007669"/>
    <property type="project" value="UniProtKB-UniRule"/>
</dbReference>
<comment type="similarity">
    <text evidence="5">Belongs to the class I-like SAM-binding methyltransferase superfamily. TRM5/TYW2 family.</text>
</comment>
<organism evidence="22 23">
    <name type="scientific">Wallemia ichthyophaga (strain EXF-994 / CBS 113033)</name>
    <dbReference type="NCBI Taxonomy" id="1299270"/>
    <lineage>
        <taxon>Eukaryota</taxon>
        <taxon>Fungi</taxon>
        <taxon>Dikarya</taxon>
        <taxon>Basidiomycota</taxon>
        <taxon>Wallemiomycotina</taxon>
        <taxon>Wallemiomycetes</taxon>
        <taxon>Wallemiales</taxon>
        <taxon>Wallemiaceae</taxon>
        <taxon>Wallemia</taxon>
    </lineage>
</organism>
<protein>
    <recommendedName>
        <fullName evidence="20">tRNA (guanine(37)-N1)-methyltransferase</fullName>
        <ecNumber evidence="20">2.1.1.228</ecNumber>
    </recommendedName>
    <alternativeName>
        <fullName evidence="20">M1G-methyltransferase</fullName>
    </alternativeName>
    <alternativeName>
        <fullName evidence="20">tRNA [GM37] methyltransferase</fullName>
    </alternativeName>
    <alternativeName>
        <fullName evidence="20">tRNA methyltransferase 5</fullName>
    </alternativeName>
</protein>
<evidence type="ECO:0000256" key="16">
    <source>
        <dbReference type="ARBA" id="ARBA00023128"/>
    </source>
</evidence>
<evidence type="ECO:0000256" key="8">
    <source>
        <dbReference type="ARBA" id="ARBA00022679"/>
    </source>
</evidence>
<dbReference type="GO" id="GO:0016491">
    <property type="term" value="F:oxidoreductase activity"/>
    <property type="evidence" value="ECO:0007669"/>
    <property type="project" value="UniProtKB-KW"/>
</dbReference>
<dbReference type="Gene3D" id="3.30.300.110">
    <property type="entry name" value="Met-10+ protein-like domains"/>
    <property type="match status" value="1"/>
</dbReference>
<keyword evidence="8 20" id="KW-0808">Transferase</keyword>
<feature type="binding site" evidence="20">
    <location>
        <begin position="281"/>
        <end position="282"/>
    </location>
    <ligand>
        <name>S-adenosyl-L-methionine</name>
        <dbReference type="ChEBI" id="CHEBI:59789"/>
    </ligand>
</feature>
<evidence type="ECO:0000256" key="15">
    <source>
        <dbReference type="ARBA" id="ARBA00023002"/>
    </source>
</evidence>
<gene>
    <name evidence="20" type="primary">TRM5</name>
    <name evidence="22" type="ORF">J056_002222</name>
</gene>
<feature type="binding site" evidence="20">
    <location>
        <begin position="309"/>
        <end position="310"/>
    </location>
    <ligand>
        <name>S-adenosyl-L-methionine</name>
        <dbReference type="ChEBI" id="CHEBI:59789"/>
    </ligand>
</feature>
<keyword evidence="13" id="KW-0809">Transit peptide</keyword>
<dbReference type="InterPro" id="IPR056743">
    <property type="entry name" value="TRM5-TYW2-like_MTfase"/>
</dbReference>
<comment type="pathway">
    <text evidence="3">Energy metabolism; oxidative phosphorylation.</text>
</comment>
<dbReference type="GO" id="GO:0070901">
    <property type="term" value="P:mitochondrial tRNA methylation"/>
    <property type="evidence" value="ECO:0007669"/>
    <property type="project" value="TreeGrafter"/>
</dbReference>
<dbReference type="PANTHER" id="PTHR23245:SF36">
    <property type="entry name" value="TRNA (GUANINE(37)-N1)-METHYLTRANSFERASE"/>
    <property type="match status" value="1"/>
</dbReference>
<evidence type="ECO:0000256" key="18">
    <source>
        <dbReference type="ARBA" id="ARBA00023242"/>
    </source>
</evidence>
<feature type="binding site" evidence="20">
    <location>
        <position position="363"/>
    </location>
    <ligand>
        <name>S-adenosyl-L-methionine</name>
        <dbReference type="ChEBI" id="CHEBI:59789"/>
    </ligand>
</feature>
<dbReference type="SUPFAM" id="SSF53335">
    <property type="entry name" value="S-adenosyl-L-methionine-dependent methyltransferases"/>
    <property type="match status" value="1"/>
</dbReference>
<dbReference type="eggNOG" id="KOG2078">
    <property type="taxonomic scope" value="Eukaryota"/>
</dbReference>
<keyword evidence="12" id="KW-0999">Mitochondrion inner membrane</keyword>
<evidence type="ECO:0000256" key="19">
    <source>
        <dbReference type="ARBA" id="ARBA00047783"/>
    </source>
</evidence>
<dbReference type="FunFam" id="3.30.300.110:FF:000001">
    <property type="entry name" value="tRNA (guanine(37)-N1)-methyltransferase"/>
    <property type="match status" value="1"/>
</dbReference>
<dbReference type="FunFam" id="1.10.442.10:FF:000002">
    <property type="entry name" value="Cytochrome c oxidase subunit V"/>
    <property type="match status" value="1"/>
</dbReference>
<evidence type="ECO:0000259" key="21">
    <source>
        <dbReference type="PROSITE" id="PS51684"/>
    </source>
</evidence>
<dbReference type="Pfam" id="PF02936">
    <property type="entry name" value="COX4"/>
    <property type="match status" value="1"/>
</dbReference>
<evidence type="ECO:0000256" key="4">
    <source>
        <dbReference type="ARBA" id="ARBA00008135"/>
    </source>
</evidence>
<evidence type="ECO:0000256" key="14">
    <source>
        <dbReference type="ARBA" id="ARBA00022989"/>
    </source>
</evidence>
<dbReference type="GO" id="GO:0045277">
    <property type="term" value="C:respiratory chain complex IV"/>
    <property type="evidence" value="ECO:0007669"/>
    <property type="project" value="InterPro"/>
</dbReference>
<proteinExistence type="inferred from homology"/>
<dbReference type="EC" id="2.1.1.228" evidence="20"/>
<dbReference type="Pfam" id="PF02475">
    <property type="entry name" value="TRM5-TYW2_MTfase"/>
    <property type="match status" value="1"/>
</dbReference>
<evidence type="ECO:0000313" key="22">
    <source>
        <dbReference type="EMBL" id="EOR04144.1"/>
    </source>
</evidence>
<evidence type="ECO:0000256" key="6">
    <source>
        <dbReference type="ARBA" id="ARBA00022490"/>
    </source>
</evidence>
<dbReference type="Gene3D" id="1.10.442.10">
    <property type="entry name" value="Cytochrome c oxidase subunit IV"/>
    <property type="match status" value="1"/>
</dbReference>
<evidence type="ECO:0000256" key="9">
    <source>
        <dbReference type="ARBA" id="ARBA00022691"/>
    </source>
</evidence>
<name>R9APJ6_WALI9</name>
<keyword evidence="11 20" id="KW-0819">tRNA processing</keyword>
<evidence type="ECO:0000256" key="3">
    <source>
        <dbReference type="ARBA" id="ARBA00004673"/>
    </source>
</evidence>
<dbReference type="OrthoDB" id="408788at2759"/>
<accession>R9APJ6</accession>
<dbReference type="InterPro" id="IPR030382">
    <property type="entry name" value="MeTrfase_TRM5/TYW2"/>
</dbReference>
<evidence type="ECO:0000256" key="13">
    <source>
        <dbReference type="ARBA" id="ARBA00022946"/>
    </source>
</evidence>
<keyword evidence="10" id="KW-0812">Transmembrane</keyword>
<evidence type="ECO:0000256" key="20">
    <source>
        <dbReference type="HAMAP-Rule" id="MF_03152"/>
    </source>
</evidence>
<comment type="similarity">
    <text evidence="20">Belongs to the TRM5 / TYW2 family.</text>
</comment>
<dbReference type="EMBL" id="KE007225">
    <property type="protein sequence ID" value="EOR04144.1"/>
    <property type="molecule type" value="Genomic_DNA"/>
</dbReference>
<keyword evidence="6 20" id="KW-0963">Cytoplasm</keyword>
<dbReference type="PANTHER" id="PTHR23245">
    <property type="entry name" value="TRNA METHYLTRANSFERASE"/>
    <property type="match status" value="1"/>
</dbReference>
<comment type="catalytic activity">
    <reaction evidence="19 20">
        <text>guanosine(37) in tRNA + S-adenosyl-L-methionine = N(1)-methylguanosine(37) in tRNA + S-adenosyl-L-homocysteine + H(+)</text>
        <dbReference type="Rhea" id="RHEA:36899"/>
        <dbReference type="Rhea" id="RHEA-COMP:10145"/>
        <dbReference type="Rhea" id="RHEA-COMP:10147"/>
        <dbReference type="ChEBI" id="CHEBI:15378"/>
        <dbReference type="ChEBI" id="CHEBI:57856"/>
        <dbReference type="ChEBI" id="CHEBI:59789"/>
        <dbReference type="ChEBI" id="CHEBI:73542"/>
        <dbReference type="ChEBI" id="CHEBI:74269"/>
        <dbReference type="EC" id="2.1.1.228"/>
    </reaction>
</comment>
<evidence type="ECO:0000256" key="11">
    <source>
        <dbReference type="ARBA" id="ARBA00022694"/>
    </source>
</evidence>
<dbReference type="eggNOG" id="KOG4075">
    <property type="taxonomic scope" value="Eukaryota"/>
</dbReference>
<dbReference type="GO" id="GO:0005743">
    <property type="term" value="C:mitochondrial inner membrane"/>
    <property type="evidence" value="ECO:0007669"/>
    <property type="project" value="UniProtKB-SubCell"/>
</dbReference>
<keyword evidence="16 20" id="KW-0496">Mitochondrion</keyword>
<dbReference type="Proteomes" id="UP000014064">
    <property type="component" value="Unassembled WGS sequence"/>
</dbReference>
<dbReference type="InterPro" id="IPR004203">
    <property type="entry name" value="Cyt_c_oxidase_su4_fam"/>
</dbReference>
<comment type="subcellular location">
    <subcellularLocation>
        <location evidence="1">Mitochondrion inner membrane</location>
    </subcellularLocation>
    <subcellularLocation>
        <location evidence="20">Mitochondrion matrix</location>
    </subcellularLocation>
    <subcellularLocation>
        <location evidence="20">Nucleus</location>
    </subcellularLocation>
    <subcellularLocation>
        <location evidence="20">Cytoplasm</location>
    </subcellularLocation>
    <subcellularLocation>
        <location evidence="2">Mitochondrion membrane</location>
        <topology evidence="2">Single-pass membrane protein</topology>
    </subcellularLocation>
    <text evidence="20">Predominantly in the mitochondria and in the nucleus.</text>
</comment>
<evidence type="ECO:0000256" key="5">
    <source>
        <dbReference type="ARBA" id="ARBA00009775"/>
    </source>
</evidence>
<dbReference type="SUPFAM" id="SSF81406">
    <property type="entry name" value="Mitochondrial cytochrome c oxidase subunit IV"/>
    <property type="match status" value="1"/>
</dbReference>
<dbReference type="STRING" id="1299270.R9APJ6"/>
<comment type="function">
    <text evidence="20">Specifically methylates the N1 position of guanosine-37 in various cytoplasmic and mitochondrial tRNAs. Methylation is not dependent on the nature of the nucleoside 5' of the target nucleoside. This is the first step in the biosynthesis of wybutosine (yW), a modified base adjacent to the anticodon of tRNAs and required for accurate decoding.</text>
</comment>
<keyword evidence="7 20" id="KW-0489">Methyltransferase</keyword>
<feature type="domain" description="SAM-dependent methyltransferase TRM5/TYW2-type" evidence="21">
    <location>
        <begin position="154"/>
        <end position="460"/>
    </location>
</feature>
<sequence>MLRNLSLKSTRQFSGVRCQSTLPSLTNLNASWNTLSTEEKQAVYTGIVERQKLNWNELSLEEKRAAYFISFGSHGPRKALVEEGGNTKVFVGVVASLAATAALYFGIRSFAAPPPQTMSKEWQEASTEYMREQNSNPISGVSSEGYKDGTPSGFTQTGHLAHFNLKPEFNTYKHLIGQVILDKNQNIDTVVNKLDTIDNQFRVFPMELLAGAPNYIVTTKESDSVFTFDFSKVYWNSRLSTEHSRIINLFKPFQVVADVMAGVGPFAIPSGRNSTRFLANDLNPDSFHWLKHNIKQNKVDSFVRPSNLDGREFIKSAHKSLKSNPFPETTPILTQKQQKELKRSVTQFPTHPPQDYIDHYVMNLPATAIEFLDAFKPTYTEIQQQNKHNQQALSLTRPMVHVHCFSKAEDKQLATAEICERATNALDHPITPDIDDYNLHHVRSVAPNKEMYCLSFRIPQFV</sequence>
<dbReference type="GeneID" id="20375174"/>
<dbReference type="InterPro" id="IPR029063">
    <property type="entry name" value="SAM-dependent_MTases_sf"/>
</dbReference>
<evidence type="ECO:0000256" key="17">
    <source>
        <dbReference type="ARBA" id="ARBA00023136"/>
    </source>
</evidence>
<keyword evidence="14" id="KW-1133">Transmembrane helix</keyword>